<dbReference type="Pfam" id="PF08389">
    <property type="entry name" value="Xpo1"/>
    <property type="match status" value="1"/>
</dbReference>
<dbReference type="GO" id="GO:0005634">
    <property type="term" value="C:nucleus"/>
    <property type="evidence" value="ECO:0007669"/>
    <property type="project" value="TreeGrafter"/>
</dbReference>
<feature type="domain" description="Exportin-1/Importin-beta-like" evidence="1">
    <location>
        <begin position="101"/>
        <end position="251"/>
    </location>
</feature>
<feature type="domain" description="Exportin-5 C-terminal" evidence="2">
    <location>
        <begin position="296"/>
        <end position="824"/>
    </location>
</feature>
<reference evidence="5" key="1">
    <citation type="submission" date="2016-06" db="UniProtKB">
        <authorList>
            <consortium name="WormBaseParasite"/>
        </authorList>
    </citation>
    <scope>IDENTIFICATION</scope>
</reference>
<proteinExistence type="predicted"/>
<dbReference type="GO" id="GO:0006405">
    <property type="term" value="P:RNA export from nucleus"/>
    <property type="evidence" value="ECO:0007669"/>
    <property type="project" value="TreeGrafter"/>
</dbReference>
<dbReference type="GO" id="GO:0005737">
    <property type="term" value="C:cytoplasm"/>
    <property type="evidence" value="ECO:0007669"/>
    <property type="project" value="TreeGrafter"/>
</dbReference>
<dbReference type="PANTHER" id="PTHR11223:SF3">
    <property type="entry name" value="EXPORTIN-5"/>
    <property type="match status" value="1"/>
</dbReference>
<dbReference type="EMBL" id="UYWY01019556">
    <property type="protein sequence ID" value="VDM38119.1"/>
    <property type="molecule type" value="Genomic_DNA"/>
</dbReference>
<evidence type="ECO:0000313" key="3">
    <source>
        <dbReference type="EMBL" id="VDM38119.1"/>
    </source>
</evidence>
<dbReference type="WBParaSite" id="TCNE_0000679801-mRNA-1">
    <property type="protein sequence ID" value="TCNE_0000679801-mRNA-1"/>
    <property type="gene ID" value="TCNE_0000679801"/>
</dbReference>
<evidence type="ECO:0000259" key="1">
    <source>
        <dbReference type="Pfam" id="PF08389"/>
    </source>
</evidence>
<dbReference type="InterPro" id="IPR013598">
    <property type="entry name" value="Exportin-1/Importin-b-like"/>
</dbReference>
<dbReference type="InterPro" id="IPR016024">
    <property type="entry name" value="ARM-type_fold"/>
</dbReference>
<evidence type="ECO:0000313" key="4">
    <source>
        <dbReference type="Proteomes" id="UP000050794"/>
    </source>
</evidence>
<dbReference type="GO" id="GO:0006611">
    <property type="term" value="P:protein export from nucleus"/>
    <property type="evidence" value="ECO:0007669"/>
    <property type="project" value="InterPro"/>
</dbReference>
<dbReference type="InterPro" id="IPR045478">
    <property type="entry name" value="Exportin-5_C"/>
</dbReference>
<evidence type="ECO:0000313" key="5">
    <source>
        <dbReference type="WBParaSite" id="TCNE_0000679801-mRNA-1"/>
    </source>
</evidence>
<dbReference type="SUPFAM" id="SSF48371">
    <property type="entry name" value="ARM repeat"/>
    <property type="match status" value="1"/>
</dbReference>
<dbReference type="AlphaFoldDB" id="A0A183UE78"/>
<protein>
    <submittedName>
        <fullName evidence="5">Xpo1 domain-containing protein</fullName>
    </submittedName>
</protein>
<organism evidence="4 5">
    <name type="scientific">Toxocara canis</name>
    <name type="common">Canine roundworm</name>
    <dbReference type="NCBI Taxonomy" id="6265"/>
    <lineage>
        <taxon>Eukaryota</taxon>
        <taxon>Metazoa</taxon>
        <taxon>Ecdysozoa</taxon>
        <taxon>Nematoda</taxon>
        <taxon>Chromadorea</taxon>
        <taxon>Rhabditida</taxon>
        <taxon>Spirurina</taxon>
        <taxon>Ascaridomorpha</taxon>
        <taxon>Ascaridoidea</taxon>
        <taxon>Toxocaridae</taxon>
        <taxon>Toxocara</taxon>
    </lineage>
</organism>
<dbReference type="GO" id="GO:0003723">
    <property type="term" value="F:RNA binding"/>
    <property type="evidence" value="ECO:0007669"/>
    <property type="project" value="TreeGrafter"/>
</dbReference>
<evidence type="ECO:0000259" key="2">
    <source>
        <dbReference type="Pfam" id="PF19273"/>
    </source>
</evidence>
<dbReference type="Pfam" id="PF19273">
    <property type="entry name" value="Exportin-5"/>
    <property type="match status" value="1"/>
</dbReference>
<dbReference type="PANTHER" id="PTHR11223">
    <property type="entry name" value="EXPORTIN 1/5"/>
    <property type="match status" value="1"/>
</dbReference>
<dbReference type="InterPro" id="IPR045065">
    <property type="entry name" value="XPO1/5"/>
</dbReference>
<accession>A0A183UE78</accession>
<name>A0A183UE78_TOXCA</name>
<dbReference type="Gene3D" id="1.25.10.10">
    <property type="entry name" value="Leucine-rich Repeat Variant"/>
    <property type="match status" value="1"/>
</dbReference>
<dbReference type="GO" id="GO:0005049">
    <property type="term" value="F:nuclear export signal receptor activity"/>
    <property type="evidence" value="ECO:0007669"/>
    <property type="project" value="InterPro"/>
</dbReference>
<dbReference type="Proteomes" id="UP000050794">
    <property type="component" value="Unassembled WGS sequence"/>
</dbReference>
<gene>
    <name evidence="3" type="ORF">TCNE_LOCUS6798</name>
</gene>
<dbReference type="InterPro" id="IPR011989">
    <property type="entry name" value="ARM-like"/>
</dbReference>
<reference evidence="3 4" key="2">
    <citation type="submission" date="2018-11" db="EMBL/GenBank/DDBJ databases">
        <authorList>
            <consortium name="Pathogen Informatics"/>
        </authorList>
    </citation>
    <scope>NUCLEOTIDE SEQUENCE [LARGE SCALE GENOMIC DNA]</scope>
</reference>
<keyword evidence="4" id="KW-1185">Reference proteome</keyword>
<dbReference type="GO" id="GO:0042565">
    <property type="term" value="C:RNA nuclear export complex"/>
    <property type="evidence" value="ECO:0007669"/>
    <property type="project" value="TreeGrafter"/>
</dbReference>
<sequence>MGSQLMTLVDAIRAVYDPNTNNEKRIAASQLIESAKESNEAQSLAYELISQDDLLIAHVGWNFIEHLIKFKWLELDAEVRLEVRNNCFAQMSSAQMAHAELRNAVARCVVAMIEHEWPQNWPELFDQLDQVASISTVHAQQPFTILQRLVENVVTMVTVENIARRKELNNAIGAQLPLIFQMSIRTLERCLHYSDDDWMLLARCALCLVGEVVEWASAKVLEPHLNALLRAVCAYLDKPQFSLYEYAARCLWRIASRRRAKNDENMIVLALFGDVPMRSMLASASKAASVGAENVEHYRYLKALCDVLSALGIHLSDVFRKAPPNFGMYLSAIEAFLHHPSLYLRNEAANVLVSFISHTEIREDPLFNELISRAIIALPKLIEKVGVPSDGSSQHGCYSQIDYDDDAQFMHDFIQFRDRCIRIVRYACVERHVESLCKIVEEWIRNRCIASPQSVPEVEWEAMQRYSRMVLSTCAEEGLLSEQHMHIFTELFNGVLSQVAKCTNATLINRLLSVLSSLFIVLASHPDRLTPFLVQIRRLLTEVVDDSSSDEKSMRRHCISVLLRLITTFSDAVKDQAESILDVCLSVRGFLSAMQQAACTHVLAALSNLCVNFESQCNFLASTMHDCVCYFRSSEITSAISNDAQFLSYVGFLSQAPLNNEEAQNSAFVSNRRSLRSNLSAIEGVLTQVRSVQPPAHPAFQIIRPILPTLFLLAERLNSLHEAQSISLIHPSYGPTVVDITESDRQQLISAVDPLAPCLSRILTEDPRNHARCFVSDVTDCIQSITGLLASKMANELFADVNMESWSAQLVSHIPSIPDFRLRFWIRRSWYVSIFIRAAIDWACMDE</sequence>